<gene>
    <name evidence="2" type="ORF">BJP37_24725</name>
</gene>
<evidence type="ECO:0000313" key="3">
    <source>
        <dbReference type="Proteomes" id="UP000186657"/>
    </source>
</evidence>
<keyword evidence="1" id="KW-1133">Transmembrane helix</keyword>
<dbReference type="RefSeq" id="WP_075903143.1">
    <property type="nucleotide sequence ID" value="NZ_MKZS01000001.1"/>
</dbReference>
<comment type="caution">
    <text evidence="2">The sequence shown here is derived from an EMBL/GenBank/DDBJ whole genome shotgun (WGS) entry which is preliminary data.</text>
</comment>
<dbReference type="Pfam" id="PF13641">
    <property type="entry name" value="Glyco_tranf_2_3"/>
    <property type="match status" value="1"/>
</dbReference>
<dbReference type="AlphaFoldDB" id="A0A1U7N725"/>
<keyword evidence="1" id="KW-0812">Transmembrane</keyword>
<dbReference type="SUPFAM" id="SSF53448">
    <property type="entry name" value="Nucleotide-diphospho-sugar transferases"/>
    <property type="match status" value="1"/>
</dbReference>
<protein>
    <recommendedName>
        <fullName evidence="4">Glycosyltransferase 2-like domain-containing protein</fullName>
    </recommendedName>
</protein>
<dbReference type="CDD" id="cd04186">
    <property type="entry name" value="GT_2_like_c"/>
    <property type="match status" value="1"/>
</dbReference>
<evidence type="ECO:0000313" key="2">
    <source>
        <dbReference type="EMBL" id="OLT61753.1"/>
    </source>
</evidence>
<evidence type="ECO:0000256" key="1">
    <source>
        <dbReference type="SAM" id="Phobius"/>
    </source>
</evidence>
<dbReference type="InterPro" id="IPR029044">
    <property type="entry name" value="Nucleotide-diphossugar_trans"/>
</dbReference>
<accession>A0A1U7N725</accession>
<keyword evidence="3" id="KW-1185">Reference proteome</keyword>
<dbReference type="PANTHER" id="PTHR43179">
    <property type="entry name" value="RHAMNOSYLTRANSFERASE WBBL"/>
    <property type="match status" value="1"/>
</dbReference>
<sequence length="336" mass="39098">MRSTTEFAVAIVNYRTPEMTMKCLESIDSDRPLLPGMYVYVVDNNSGDNSFEEIKDCVHKRGWSDWVTVAAMQRNGGFSYGNNRAIKMAYRDRPQLKYVYLLNPDTLILDSGLYRLVSFMDKNPEVGIAGTGLIYPDGEKHHIARRFPTVLSEFEQGARLGVVSRFLNKHKIHMPQSDTPHECDWVSGASMIIRDKVIDAIGLLDEQYFLYYEEVDYCYRAKKSNFQIWYYPKSTVVHIEGVATGINKQGRQKSYWFESRRRYLIKTLGVWGLVAVDVFWALGRIGFYLRNIILYKTKYRKENGEPSLLFWDLLAGDFLYLVSFKAFRKKAELRRL</sequence>
<dbReference type="Proteomes" id="UP000186657">
    <property type="component" value="Unassembled WGS sequence"/>
</dbReference>
<evidence type="ECO:0008006" key="4">
    <source>
        <dbReference type="Google" id="ProtNLM"/>
    </source>
</evidence>
<dbReference type="Gene3D" id="3.90.550.10">
    <property type="entry name" value="Spore Coat Polysaccharide Biosynthesis Protein SpsA, Chain A"/>
    <property type="match status" value="1"/>
</dbReference>
<proteinExistence type="predicted"/>
<dbReference type="EMBL" id="MKZS01000001">
    <property type="protein sequence ID" value="OLT61753.1"/>
    <property type="molecule type" value="Genomic_DNA"/>
</dbReference>
<dbReference type="PANTHER" id="PTHR43179:SF7">
    <property type="entry name" value="RHAMNOSYLTRANSFERASE WBBL"/>
    <property type="match status" value="1"/>
</dbReference>
<name>A0A1U7N725_9CYAN</name>
<keyword evidence="1" id="KW-0472">Membrane</keyword>
<organism evidence="2 3">
    <name type="scientific">Moorena bouillonii PNG</name>
    <dbReference type="NCBI Taxonomy" id="568701"/>
    <lineage>
        <taxon>Bacteria</taxon>
        <taxon>Bacillati</taxon>
        <taxon>Cyanobacteriota</taxon>
        <taxon>Cyanophyceae</taxon>
        <taxon>Coleofasciculales</taxon>
        <taxon>Coleofasciculaceae</taxon>
        <taxon>Moorena</taxon>
    </lineage>
</organism>
<reference evidence="2 3" key="1">
    <citation type="submission" date="2016-10" db="EMBL/GenBank/DDBJ databases">
        <title>Comparative genomics uncovers the prolific and rare metabolic potential of the cyanobacterial genus Moorea.</title>
        <authorList>
            <person name="Leao T."/>
            <person name="Castelao G."/>
            <person name="Korobeynikov A."/>
            <person name="Monroe E.A."/>
            <person name="Podell S."/>
            <person name="Glukhov E."/>
            <person name="Allen E."/>
            <person name="Gerwick W.H."/>
            <person name="Gerwick L."/>
        </authorList>
    </citation>
    <scope>NUCLEOTIDE SEQUENCE [LARGE SCALE GENOMIC DNA]</scope>
    <source>
        <strain evidence="2 3">PNG5-198</strain>
    </source>
</reference>
<feature type="transmembrane region" description="Helical" evidence="1">
    <location>
        <begin position="263"/>
        <end position="288"/>
    </location>
</feature>